<reference evidence="3" key="1">
    <citation type="submission" date="2025-08" db="UniProtKB">
        <authorList>
            <consortium name="Ensembl"/>
        </authorList>
    </citation>
    <scope>IDENTIFICATION</scope>
</reference>
<dbReference type="AlphaFoldDB" id="A0A3Q2Y473"/>
<dbReference type="SMART" id="SM01017">
    <property type="entry name" value="Arrestin_C"/>
    <property type="match status" value="1"/>
</dbReference>
<dbReference type="Gene3D" id="2.60.40.640">
    <property type="match status" value="2"/>
</dbReference>
<proteinExistence type="inferred from homology"/>
<dbReference type="Pfam" id="PF02752">
    <property type="entry name" value="Arrestin_C"/>
    <property type="match status" value="1"/>
</dbReference>
<sequence length="297" mass="34012">MTIIHFSIEYDAINRQNIFTNGDTVRGRIIVEVLKETRINSLTLIAKAKGEAHSSNEDSSFSVYEKYYTIRRQLLEEARQDGNVFITRGRHIFPFSFKIPDREMPSSFKCALCKIVHKLKAELKQPLKLRKKAETHFKFVSKPTMDISGHMVPWYGCSQTNVKFFGSGTVTMDVYTDRIAYKQGETLTVRAEIQNHSTRSVTPTLKFYLKENSFGNGLQSIVVKKILQMESKAVAASSKDTVMKKIPIPRRLPPSILNSCIFRLEYELKVNDTRSMLTWGHCSYFLFLVSGSILCNE</sequence>
<name>A0A3Q2Y473_HIPCM</name>
<comment type="similarity">
    <text evidence="1">Belongs to the arrestin family.</text>
</comment>
<dbReference type="GO" id="GO:0005886">
    <property type="term" value="C:plasma membrane"/>
    <property type="evidence" value="ECO:0007669"/>
    <property type="project" value="TreeGrafter"/>
</dbReference>
<keyword evidence="4" id="KW-1185">Reference proteome</keyword>
<reference evidence="3" key="2">
    <citation type="submission" date="2025-09" db="UniProtKB">
        <authorList>
            <consortium name="Ensembl"/>
        </authorList>
    </citation>
    <scope>IDENTIFICATION</scope>
</reference>
<evidence type="ECO:0000313" key="4">
    <source>
        <dbReference type="Proteomes" id="UP000264820"/>
    </source>
</evidence>
<dbReference type="SUPFAM" id="SSF81296">
    <property type="entry name" value="E set domains"/>
    <property type="match status" value="2"/>
</dbReference>
<dbReference type="InterPro" id="IPR011022">
    <property type="entry name" value="Arrestin_C-like"/>
</dbReference>
<dbReference type="GeneTree" id="ENSGT00940000165930"/>
<feature type="domain" description="Arrestin C-terminal-like" evidence="2">
    <location>
        <begin position="166"/>
        <end position="284"/>
    </location>
</feature>
<dbReference type="PANTHER" id="PTHR11188">
    <property type="entry name" value="ARRESTIN DOMAIN CONTAINING PROTEIN"/>
    <property type="match status" value="1"/>
</dbReference>
<dbReference type="GO" id="GO:0005737">
    <property type="term" value="C:cytoplasm"/>
    <property type="evidence" value="ECO:0007669"/>
    <property type="project" value="TreeGrafter"/>
</dbReference>
<dbReference type="InterPro" id="IPR050357">
    <property type="entry name" value="Arrestin_domain-protein"/>
</dbReference>
<protein>
    <submittedName>
        <fullName evidence="3">Arrestin domain-containing protein 3-like</fullName>
    </submittedName>
</protein>
<dbReference type="InterPro" id="IPR014752">
    <property type="entry name" value="Arrestin-like_C"/>
</dbReference>
<accession>A0A3Q2Y473</accession>
<evidence type="ECO:0000313" key="3">
    <source>
        <dbReference type="Ensembl" id="ENSHCOP00000011763.1"/>
    </source>
</evidence>
<dbReference type="InterPro" id="IPR011021">
    <property type="entry name" value="Arrestin-like_N"/>
</dbReference>
<dbReference type="InterPro" id="IPR014756">
    <property type="entry name" value="Ig_E-set"/>
</dbReference>
<dbReference type="STRING" id="109280.ENSHCOP00000011763"/>
<dbReference type="GO" id="GO:0015031">
    <property type="term" value="P:protein transport"/>
    <property type="evidence" value="ECO:0007669"/>
    <property type="project" value="TreeGrafter"/>
</dbReference>
<organism evidence="3 4">
    <name type="scientific">Hippocampus comes</name>
    <name type="common">Tiger tail seahorse</name>
    <dbReference type="NCBI Taxonomy" id="109280"/>
    <lineage>
        <taxon>Eukaryota</taxon>
        <taxon>Metazoa</taxon>
        <taxon>Chordata</taxon>
        <taxon>Craniata</taxon>
        <taxon>Vertebrata</taxon>
        <taxon>Euteleostomi</taxon>
        <taxon>Actinopterygii</taxon>
        <taxon>Neopterygii</taxon>
        <taxon>Teleostei</taxon>
        <taxon>Neoteleostei</taxon>
        <taxon>Acanthomorphata</taxon>
        <taxon>Syngnathiaria</taxon>
        <taxon>Syngnathiformes</taxon>
        <taxon>Syngnathoidei</taxon>
        <taxon>Syngnathidae</taxon>
        <taxon>Hippocampus</taxon>
    </lineage>
</organism>
<dbReference type="Pfam" id="PF00339">
    <property type="entry name" value="Arrestin_N"/>
    <property type="match status" value="1"/>
</dbReference>
<dbReference type="Ensembl" id="ENSHCOT00000018573.1">
    <property type="protein sequence ID" value="ENSHCOP00000011763.1"/>
    <property type="gene ID" value="ENSHCOG00000014638.1"/>
</dbReference>
<dbReference type="GO" id="GO:0007399">
    <property type="term" value="P:nervous system development"/>
    <property type="evidence" value="ECO:0007669"/>
    <property type="project" value="UniProtKB-ARBA"/>
</dbReference>
<dbReference type="OMA" id="MDISGHM"/>
<evidence type="ECO:0000256" key="1">
    <source>
        <dbReference type="ARBA" id="ARBA00005298"/>
    </source>
</evidence>
<evidence type="ECO:0000259" key="2">
    <source>
        <dbReference type="SMART" id="SM01017"/>
    </source>
</evidence>
<dbReference type="Proteomes" id="UP000264820">
    <property type="component" value="Unplaced"/>
</dbReference>
<dbReference type="PANTHER" id="PTHR11188:SF135">
    <property type="entry name" value="ARRESTIN DOMAIN CONTAINING 3-LIKE-RELATED"/>
    <property type="match status" value="1"/>
</dbReference>